<evidence type="ECO:0000313" key="2">
    <source>
        <dbReference type="Proteomes" id="UP001303473"/>
    </source>
</evidence>
<comment type="caution">
    <text evidence="1">The sequence shown here is derived from an EMBL/GenBank/DDBJ whole genome shotgun (WGS) entry which is preliminary data.</text>
</comment>
<proteinExistence type="predicted"/>
<protein>
    <submittedName>
        <fullName evidence="1">Uncharacterized protein</fullName>
    </submittedName>
</protein>
<dbReference type="AlphaFoldDB" id="A0AAN6N3J8"/>
<name>A0AAN6N3J8_9PEZI</name>
<evidence type="ECO:0000313" key="1">
    <source>
        <dbReference type="EMBL" id="KAK3937739.1"/>
    </source>
</evidence>
<dbReference type="EMBL" id="MU853846">
    <property type="protein sequence ID" value="KAK3937739.1"/>
    <property type="molecule type" value="Genomic_DNA"/>
</dbReference>
<reference evidence="2" key="1">
    <citation type="journal article" date="2023" name="Mol. Phylogenet. Evol.">
        <title>Genome-scale phylogeny and comparative genomics of the fungal order Sordariales.</title>
        <authorList>
            <person name="Hensen N."/>
            <person name="Bonometti L."/>
            <person name="Westerberg I."/>
            <person name="Brannstrom I.O."/>
            <person name="Guillou S."/>
            <person name="Cros-Aarteil S."/>
            <person name="Calhoun S."/>
            <person name="Haridas S."/>
            <person name="Kuo A."/>
            <person name="Mondo S."/>
            <person name="Pangilinan J."/>
            <person name="Riley R."/>
            <person name="LaButti K."/>
            <person name="Andreopoulos B."/>
            <person name="Lipzen A."/>
            <person name="Chen C."/>
            <person name="Yan M."/>
            <person name="Daum C."/>
            <person name="Ng V."/>
            <person name="Clum A."/>
            <person name="Steindorff A."/>
            <person name="Ohm R.A."/>
            <person name="Martin F."/>
            <person name="Silar P."/>
            <person name="Natvig D.O."/>
            <person name="Lalanne C."/>
            <person name="Gautier V."/>
            <person name="Ament-Velasquez S.L."/>
            <person name="Kruys A."/>
            <person name="Hutchinson M.I."/>
            <person name="Powell A.J."/>
            <person name="Barry K."/>
            <person name="Miller A.N."/>
            <person name="Grigoriev I.V."/>
            <person name="Debuchy R."/>
            <person name="Gladieux P."/>
            <person name="Hiltunen Thoren M."/>
            <person name="Johannesson H."/>
        </authorList>
    </citation>
    <scope>NUCLEOTIDE SEQUENCE [LARGE SCALE GENOMIC DNA]</scope>
    <source>
        <strain evidence="2">CBS 340.73</strain>
    </source>
</reference>
<organism evidence="1 2">
    <name type="scientific">Diplogelasinospora grovesii</name>
    <dbReference type="NCBI Taxonomy" id="303347"/>
    <lineage>
        <taxon>Eukaryota</taxon>
        <taxon>Fungi</taxon>
        <taxon>Dikarya</taxon>
        <taxon>Ascomycota</taxon>
        <taxon>Pezizomycotina</taxon>
        <taxon>Sordariomycetes</taxon>
        <taxon>Sordariomycetidae</taxon>
        <taxon>Sordariales</taxon>
        <taxon>Diplogelasinosporaceae</taxon>
        <taxon>Diplogelasinospora</taxon>
    </lineage>
</organism>
<keyword evidence="2" id="KW-1185">Reference proteome</keyword>
<dbReference type="Proteomes" id="UP001303473">
    <property type="component" value="Unassembled WGS sequence"/>
</dbReference>
<accession>A0AAN6N3J8</accession>
<sequence>MMAVLGGRMVEVGRRCWAVLGGPVGGGTRAGTGLETSTGTGAEGMGMGMGMGMGVLEEEGCAWWTVVGLLTNGTSPSRPLIMTLLWPNPTCSSVSALPFFLDCGLMMRFGAPPDPITSGNRISRYSSWSNDRSRSCLARASFYEQARPTQVSAMSRNRGGGQQAQNHRHRLKAYLAMSVPRVLGRRHHPGLRIVRELGILPQAPPQPELLAGIVALVYEMVLTHDGAMLLGQRMESPVPGLGFEGAALAQPAPD</sequence>
<gene>
    <name evidence="1" type="ORF">QBC46DRAFT_177793</name>
</gene>